<keyword evidence="2" id="KW-1185">Reference proteome</keyword>
<comment type="caution">
    <text evidence="1">The sequence shown here is derived from an EMBL/GenBank/DDBJ whole genome shotgun (WGS) entry which is preliminary data.</text>
</comment>
<organism evidence="1 2">
    <name type="scientific">Bombardia bombarda</name>
    <dbReference type="NCBI Taxonomy" id="252184"/>
    <lineage>
        <taxon>Eukaryota</taxon>
        <taxon>Fungi</taxon>
        <taxon>Dikarya</taxon>
        <taxon>Ascomycota</taxon>
        <taxon>Pezizomycotina</taxon>
        <taxon>Sordariomycetes</taxon>
        <taxon>Sordariomycetidae</taxon>
        <taxon>Sordariales</taxon>
        <taxon>Lasiosphaeriaceae</taxon>
        <taxon>Bombardia</taxon>
    </lineage>
</organism>
<evidence type="ECO:0000313" key="1">
    <source>
        <dbReference type="EMBL" id="KAK0625167.1"/>
    </source>
</evidence>
<proteinExistence type="predicted"/>
<accession>A0AA39X1C3</accession>
<reference evidence="1" key="1">
    <citation type="submission" date="2023-06" db="EMBL/GenBank/DDBJ databases">
        <title>Genome-scale phylogeny and comparative genomics of the fungal order Sordariales.</title>
        <authorList>
            <consortium name="Lawrence Berkeley National Laboratory"/>
            <person name="Hensen N."/>
            <person name="Bonometti L."/>
            <person name="Westerberg I."/>
            <person name="Brannstrom I.O."/>
            <person name="Guillou S."/>
            <person name="Cros-Aarteil S."/>
            <person name="Calhoun S."/>
            <person name="Haridas S."/>
            <person name="Kuo A."/>
            <person name="Mondo S."/>
            <person name="Pangilinan J."/>
            <person name="Riley R."/>
            <person name="LaButti K."/>
            <person name="Andreopoulos B."/>
            <person name="Lipzen A."/>
            <person name="Chen C."/>
            <person name="Yanf M."/>
            <person name="Daum C."/>
            <person name="Ng V."/>
            <person name="Clum A."/>
            <person name="Steindorff A."/>
            <person name="Ohm R."/>
            <person name="Martin F."/>
            <person name="Silar P."/>
            <person name="Natvig D."/>
            <person name="Lalanne C."/>
            <person name="Gautier V."/>
            <person name="Ament-velasquez S.L."/>
            <person name="Kruys A."/>
            <person name="Hutchinson M.I."/>
            <person name="Powell A.J."/>
            <person name="Barry K."/>
            <person name="Miller A.N."/>
            <person name="Grigoriev I.V."/>
            <person name="Debuchy R."/>
            <person name="Gladieux P."/>
            <person name="Thoren M.H."/>
            <person name="Johannesson H."/>
        </authorList>
    </citation>
    <scope>NUCLEOTIDE SEQUENCE</scope>
    <source>
        <strain evidence="1">SMH3391-2</strain>
    </source>
</reference>
<dbReference type="AlphaFoldDB" id="A0AA39X1C3"/>
<name>A0AA39X1C3_9PEZI</name>
<evidence type="ECO:0000313" key="2">
    <source>
        <dbReference type="Proteomes" id="UP001174934"/>
    </source>
</evidence>
<dbReference type="Proteomes" id="UP001174934">
    <property type="component" value="Unassembled WGS sequence"/>
</dbReference>
<gene>
    <name evidence="1" type="ORF">B0T17DRAFT_264236</name>
</gene>
<sequence length="209" mass="24071">MADEANPLYCKTCLNLDFERFKSQNYSDEHDWPHLCDSSCQFHCLTFDSLRSSVAAGCKYCRIIMDGAVWAWGDRPEIHGEESRHDHRRCNNGETRCPFDSLNTISIQVERDQRLFAWRNHPLYMVLSLGVIGDRTQMDISPKSHRPGAEEVDAIEFFTPYGTAELNNSSIRQSHFANETHQGLFSSIPRLVTLPTSQTPWIWKGFRLS</sequence>
<dbReference type="EMBL" id="JAULSR010000003">
    <property type="protein sequence ID" value="KAK0625167.1"/>
    <property type="molecule type" value="Genomic_DNA"/>
</dbReference>
<protein>
    <submittedName>
        <fullName evidence="1">Uncharacterized protein</fullName>
    </submittedName>
</protein>